<keyword evidence="7 8" id="KW-0472">Membrane</keyword>
<accession>A0ABW5MKD0</accession>
<comment type="caution">
    <text evidence="9">The sequence shown here is derived from an EMBL/GenBank/DDBJ whole genome shotgun (WGS) entry which is preliminary data.</text>
</comment>
<dbReference type="EMBL" id="JBHULL010000008">
    <property type="protein sequence ID" value="MFD2582683.1"/>
    <property type="molecule type" value="Genomic_DNA"/>
</dbReference>
<feature type="transmembrane region" description="Helical" evidence="8">
    <location>
        <begin position="389"/>
        <end position="412"/>
    </location>
</feature>
<evidence type="ECO:0000313" key="10">
    <source>
        <dbReference type="Proteomes" id="UP001597461"/>
    </source>
</evidence>
<dbReference type="Gene3D" id="3.30.70.1320">
    <property type="entry name" value="Multidrug efflux transporter AcrB pore domain like"/>
    <property type="match status" value="1"/>
</dbReference>
<feature type="transmembrane region" description="Helical" evidence="8">
    <location>
        <begin position="917"/>
        <end position="939"/>
    </location>
</feature>
<dbReference type="InterPro" id="IPR027463">
    <property type="entry name" value="AcrB_DN_DC_subdom"/>
</dbReference>
<dbReference type="SUPFAM" id="SSF82714">
    <property type="entry name" value="Multidrug efflux transporter AcrB TolC docking domain, DN and DC subdomains"/>
    <property type="match status" value="2"/>
</dbReference>
<evidence type="ECO:0000256" key="1">
    <source>
        <dbReference type="ARBA" id="ARBA00004651"/>
    </source>
</evidence>
<reference evidence="10" key="1">
    <citation type="journal article" date="2019" name="Int. J. Syst. Evol. Microbiol.">
        <title>The Global Catalogue of Microorganisms (GCM) 10K type strain sequencing project: providing services to taxonomists for standard genome sequencing and annotation.</title>
        <authorList>
            <consortium name="The Broad Institute Genomics Platform"/>
            <consortium name="The Broad Institute Genome Sequencing Center for Infectious Disease"/>
            <person name="Wu L."/>
            <person name="Ma J."/>
        </authorList>
    </citation>
    <scope>NUCLEOTIDE SEQUENCE [LARGE SCALE GENOMIC DNA]</scope>
    <source>
        <strain evidence="10">KCTC 42866</strain>
    </source>
</reference>
<dbReference type="PANTHER" id="PTHR32063:SF17">
    <property type="entry name" value="CATION EFFLUX SYSTEM PROTEIN"/>
    <property type="match status" value="1"/>
</dbReference>
<feature type="transmembrane region" description="Helical" evidence="8">
    <location>
        <begin position="888"/>
        <end position="905"/>
    </location>
</feature>
<evidence type="ECO:0000256" key="2">
    <source>
        <dbReference type="ARBA" id="ARBA00010942"/>
    </source>
</evidence>
<keyword evidence="3" id="KW-0813">Transport</keyword>
<feature type="transmembrane region" description="Helical" evidence="8">
    <location>
        <begin position="471"/>
        <end position="494"/>
    </location>
</feature>
<feature type="transmembrane region" description="Helical" evidence="8">
    <location>
        <begin position="526"/>
        <end position="545"/>
    </location>
</feature>
<evidence type="ECO:0000256" key="7">
    <source>
        <dbReference type="ARBA" id="ARBA00023136"/>
    </source>
</evidence>
<keyword evidence="6 8" id="KW-1133">Transmembrane helix</keyword>
<dbReference type="InterPro" id="IPR004763">
    <property type="entry name" value="CusA-like"/>
</dbReference>
<dbReference type="InterPro" id="IPR001036">
    <property type="entry name" value="Acrflvin-R"/>
</dbReference>
<proteinExistence type="inferred from homology"/>
<comment type="subcellular location">
    <subcellularLocation>
        <location evidence="1">Cell membrane</location>
        <topology evidence="1">Multi-pass membrane protein</topology>
    </subcellularLocation>
</comment>
<dbReference type="SUPFAM" id="SSF82866">
    <property type="entry name" value="Multidrug efflux transporter AcrB transmembrane domain"/>
    <property type="match status" value="2"/>
</dbReference>
<feature type="transmembrane region" description="Helical" evidence="8">
    <location>
        <begin position="363"/>
        <end position="383"/>
    </location>
</feature>
<dbReference type="PRINTS" id="PR00702">
    <property type="entry name" value="ACRIFLAVINRP"/>
</dbReference>
<dbReference type="SUPFAM" id="SSF82693">
    <property type="entry name" value="Multidrug efflux transporter AcrB pore domain, PN1, PN2, PC1 and PC2 subdomains"/>
    <property type="match status" value="3"/>
</dbReference>
<dbReference type="Pfam" id="PF00873">
    <property type="entry name" value="ACR_tran"/>
    <property type="match status" value="1"/>
</dbReference>
<evidence type="ECO:0000256" key="5">
    <source>
        <dbReference type="ARBA" id="ARBA00022692"/>
    </source>
</evidence>
<gene>
    <name evidence="9" type="ORF">ACFSR6_09305</name>
</gene>
<keyword evidence="5 8" id="KW-0812">Transmembrane</keyword>
<name>A0ABW5MKD0_9SPHI</name>
<dbReference type="Gene3D" id="3.30.70.1440">
    <property type="entry name" value="Multidrug efflux transporter AcrB pore domain"/>
    <property type="match status" value="1"/>
</dbReference>
<evidence type="ECO:0000256" key="6">
    <source>
        <dbReference type="ARBA" id="ARBA00022989"/>
    </source>
</evidence>
<feature type="transmembrane region" description="Helical" evidence="8">
    <location>
        <begin position="432"/>
        <end position="451"/>
    </location>
</feature>
<dbReference type="Gene3D" id="3.30.70.1430">
    <property type="entry name" value="Multidrug efflux transporter AcrB pore domain"/>
    <property type="match status" value="2"/>
</dbReference>
<feature type="transmembrane region" description="Helical" evidence="8">
    <location>
        <begin position="960"/>
        <end position="983"/>
    </location>
</feature>
<comment type="similarity">
    <text evidence="2">Belongs to the resistance-nodulation-cell division (RND) (TC 2.A.6) family.</text>
</comment>
<dbReference type="PANTHER" id="PTHR32063">
    <property type="match status" value="1"/>
</dbReference>
<keyword evidence="10" id="KW-1185">Reference proteome</keyword>
<evidence type="ECO:0000256" key="3">
    <source>
        <dbReference type="ARBA" id="ARBA00022448"/>
    </source>
</evidence>
<organism evidence="9 10">
    <name type="scientific">Pedobacter vanadiisoli</name>
    <dbReference type="NCBI Taxonomy" id="1761975"/>
    <lineage>
        <taxon>Bacteria</taxon>
        <taxon>Pseudomonadati</taxon>
        <taxon>Bacteroidota</taxon>
        <taxon>Sphingobacteriia</taxon>
        <taxon>Sphingobacteriales</taxon>
        <taxon>Sphingobacteriaceae</taxon>
        <taxon>Pedobacter</taxon>
    </lineage>
</organism>
<keyword evidence="4" id="KW-1003">Cell membrane</keyword>
<sequence>MKKLIYTAINKRWLLAAFFLLLAIFGYYSWKQLSIEAYPDIADVTSQVVTQVPGLAAEEVEQQITIPVERALNGMPGIHVMRSKSTFGLSMVTLVFEDGVDDYWARQRIQERLNDVDLPYGAKPSLDPLTSPVGEIYRYIIESKNHDLMALTDLQHWTIIPRIKQIAGVADVTNFGGITTQYQVELDPRKLEQYNLSLTEVQTAINNNNANAGGSILTRGDLGYVVRGIGLVKTLDGLGNVVVKSVGGVPVFLKDVGTLKYGNLERKGILGYTDRKVNHTESVEGIVLLLKGQDPSVVLEGIHAAVADLNNNILPKGVTIRPYLDRTNLVHTTLSTVSHTLLEGIGLVIIVLIIFLGSWRGALIVAVTIPLSLLIAFIMMHFTHIPANLLSLGAIDFGIIVDGAIVMLETILRKREDNPTEELEELSIGQKALSVAKPILFSTIIIITAYLPLFSFERVEKKLFTPMAFTVGYALIGALPVALLLIPGLAYAVYRRPAKLYHNKWLERLTNLYNGRIRKIMNKPRLVFIPLGVVLAGAVILSITVGKDFLPPLDEGSIWLQVQLPPGISLEKSKEMSDSLRQRTMKYGEVTYMMVQAGRNDDGTDPWTASHFECSIGIKPYNQWKNGRKKADLIEDLSREYASMPGYSVGFSQPMIDGVMDKIAGAHSELVVKIYGEDFKETRRIAEQVMSVIKGVKGAADVAIDQEPPLPQLQISIDRDAVARYGLNVNDVSELIEVAIGGKAVAQVFSGNKVYDVICRYEEQSRNTPEKIANLMLTAQTGAKIPLSQIATVKTATGESTITREMNKRHLTVKLNLRGSDLTTFLREAQSKIEQHVPYDHGKYSISWGGQFENQNRAYAKLTIIVPLALAIMFLLLYSAFGKFRQAGLILSIVPLALFGGMLALNIRGMTLNVSSAVGFIALFGVAIQNGVILIAHINDLRKKGHDLLKAVVEGAKNRFRPVLMTATVAVLGLLPASLATGIGSDVQRPLATVIVYGLFVATAITLFVLPALYYLIENKWGKHDYETADSQSENNIS</sequence>
<dbReference type="Gene3D" id="1.20.1640.10">
    <property type="entry name" value="Multidrug efflux transporter AcrB transmembrane domain"/>
    <property type="match status" value="2"/>
</dbReference>
<dbReference type="NCBIfam" id="TIGR00914">
    <property type="entry name" value="2A0601"/>
    <property type="match status" value="1"/>
</dbReference>
<feature type="transmembrane region" description="Helical" evidence="8">
    <location>
        <begin position="862"/>
        <end position="881"/>
    </location>
</feature>
<dbReference type="Gene3D" id="3.30.2090.10">
    <property type="entry name" value="Multidrug efflux transporter AcrB TolC docking domain, DN and DC subdomains"/>
    <property type="match status" value="2"/>
</dbReference>
<protein>
    <submittedName>
        <fullName evidence="9">Efflux RND transporter permease subunit</fullName>
    </submittedName>
</protein>
<feature type="transmembrane region" description="Helical" evidence="8">
    <location>
        <begin position="995"/>
        <end position="1017"/>
    </location>
</feature>
<dbReference type="Proteomes" id="UP001597461">
    <property type="component" value="Unassembled WGS sequence"/>
</dbReference>
<feature type="transmembrane region" description="Helical" evidence="8">
    <location>
        <begin position="337"/>
        <end position="356"/>
    </location>
</feature>
<evidence type="ECO:0000256" key="8">
    <source>
        <dbReference type="SAM" id="Phobius"/>
    </source>
</evidence>
<evidence type="ECO:0000313" key="9">
    <source>
        <dbReference type="EMBL" id="MFD2582683.1"/>
    </source>
</evidence>
<feature type="transmembrane region" description="Helical" evidence="8">
    <location>
        <begin position="12"/>
        <end position="30"/>
    </location>
</feature>
<dbReference type="RefSeq" id="WP_379078017.1">
    <property type="nucleotide sequence ID" value="NZ_JBHULL010000008.1"/>
</dbReference>
<evidence type="ECO:0000256" key="4">
    <source>
        <dbReference type="ARBA" id="ARBA00022475"/>
    </source>
</evidence>